<dbReference type="EMBL" id="MU155392">
    <property type="protein sequence ID" value="KAF9474193.1"/>
    <property type="molecule type" value="Genomic_DNA"/>
</dbReference>
<evidence type="ECO:0000256" key="1">
    <source>
        <dbReference type="SAM" id="MobiDB-lite"/>
    </source>
</evidence>
<name>A0A9P5YSC0_9AGAR</name>
<keyword evidence="3" id="KW-1185">Reference proteome</keyword>
<gene>
    <name evidence="2" type="ORF">BDN70DRAFT_936860</name>
</gene>
<sequence>MQTTNPPTYSTDDLTNSLPNVDMGPKLDRSVSPSSTIVAEDGGSPLSTSSELTAVDDDLSDSSSISESAIYLEIGPIFPEKRLCKTKRQKASFKGRPTFLDIYFFYEDPRHGPRYPALFKVVVYGPKFIYSLYPNLVELVDCTKYPLRIYDRIRRTWTHLDVVNGFDCSEPADGIVDTGFFLIIRLWNHNRYLSATGYPDLMLELAVRQAEHEKAGSAHHVRVICPAEKRVEIDVRGVVRKDSWLSKPEQLVFTDY</sequence>
<dbReference type="AlphaFoldDB" id="A0A9P5YSC0"/>
<organism evidence="2 3">
    <name type="scientific">Pholiota conissans</name>
    <dbReference type="NCBI Taxonomy" id="109636"/>
    <lineage>
        <taxon>Eukaryota</taxon>
        <taxon>Fungi</taxon>
        <taxon>Dikarya</taxon>
        <taxon>Basidiomycota</taxon>
        <taxon>Agaricomycotina</taxon>
        <taxon>Agaricomycetes</taxon>
        <taxon>Agaricomycetidae</taxon>
        <taxon>Agaricales</taxon>
        <taxon>Agaricineae</taxon>
        <taxon>Strophariaceae</taxon>
        <taxon>Pholiota</taxon>
    </lineage>
</organism>
<proteinExistence type="predicted"/>
<evidence type="ECO:0000313" key="2">
    <source>
        <dbReference type="EMBL" id="KAF9474193.1"/>
    </source>
</evidence>
<evidence type="ECO:0000313" key="3">
    <source>
        <dbReference type="Proteomes" id="UP000807469"/>
    </source>
</evidence>
<accession>A0A9P5YSC0</accession>
<dbReference type="Proteomes" id="UP000807469">
    <property type="component" value="Unassembled WGS sequence"/>
</dbReference>
<protein>
    <submittedName>
        <fullName evidence="2">Uncharacterized protein</fullName>
    </submittedName>
</protein>
<reference evidence="2" key="1">
    <citation type="submission" date="2020-11" db="EMBL/GenBank/DDBJ databases">
        <authorList>
            <consortium name="DOE Joint Genome Institute"/>
            <person name="Ahrendt S."/>
            <person name="Riley R."/>
            <person name="Andreopoulos W."/>
            <person name="Labutti K."/>
            <person name="Pangilinan J."/>
            <person name="Ruiz-Duenas F.J."/>
            <person name="Barrasa J.M."/>
            <person name="Sanchez-Garcia M."/>
            <person name="Camarero S."/>
            <person name="Miyauchi S."/>
            <person name="Serrano A."/>
            <person name="Linde D."/>
            <person name="Babiker R."/>
            <person name="Drula E."/>
            <person name="Ayuso-Fernandez I."/>
            <person name="Pacheco R."/>
            <person name="Padilla G."/>
            <person name="Ferreira P."/>
            <person name="Barriuso J."/>
            <person name="Kellner H."/>
            <person name="Castanera R."/>
            <person name="Alfaro M."/>
            <person name="Ramirez L."/>
            <person name="Pisabarro A.G."/>
            <person name="Kuo A."/>
            <person name="Tritt A."/>
            <person name="Lipzen A."/>
            <person name="He G."/>
            <person name="Yan M."/>
            <person name="Ng V."/>
            <person name="Cullen D."/>
            <person name="Martin F."/>
            <person name="Rosso M.-N."/>
            <person name="Henrissat B."/>
            <person name="Hibbett D."/>
            <person name="Martinez A.T."/>
            <person name="Grigoriev I.V."/>
        </authorList>
    </citation>
    <scope>NUCLEOTIDE SEQUENCE</scope>
    <source>
        <strain evidence="2">CIRM-BRFM 674</strain>
    </source>
</reference>
<feature type="compositionally biased region" description="Polar residues" evidence="1">
    <location>
        <begin position="1"/>
        <end position="19"/>
    </location>
</feature>
<feature type="region of interest" description="Disordered" evidence="1">
    <location>
        <begin position="1"/>
        <end position="51"/>
    </location>
</feature>
<comment type="caution">
    <text evidence="2">The sequence shown here is derived from an EMBL/GenBank/DDBJ whole genome shotgun (WGS) entry which is preliminary data.</text>
</comment>